<evidence type="ECO:0000256" key="1">
    <source>
        <dbReference type="SAM" id="SignalP"/>
    </source>
</evidence>
<organism evidence="3 5">
    <name type="scientific">Bursaphelenchus xylophilus</name>
    <name type="common">Pinewood nematode worm</name>
    <name type="synonym">Aphelenchoides xylophilus</name>
    <dbReference type="NCBI Taxonomy" id="6326"/>
    <lineage>
        <taxon>Eukaryota</taxon>
        <taxon>Metazoa</taxon>
        <taxon>Ecdysozoa</taxon>
        <taxon>Nematoda</taxon>
        <taxon>Chromadorea</taxon>
        <taxon>Rhabditida</taxon>
        <taxon>Tylenchina</taxon>
        <taxon>Tylenchomorpha</taxon>
        <taxon>Aphelenchoidea</taxon>
        <taxon>Aphelenchoididae</taxon>
        <taxon>Bursaphelenchus</taxon>
    </lineage>
</organism>
<evidence type="ECO:0000313" key="4">
    <source>
        <dbReference type="Proteomes" id="UP000659654"/>
    </source>
</evidence>
<evidence type="ECO:0000313" key="3">
    <source>
        <dbReference type="Proteomes" id="UP000095284"/>
    </source>
</evidence>
<reference evidence="2" key="2">
    <citation type="submission" date="2020-09" db="EMBL/GenBank/DDBJ databases">
        <authorList>
            <person name="Kikuchi T."/>
        </authorList>
    </citation>
    <scope>NUCLEOTIDE SEQUENCE</scope>
    <source>
        <strain evidence="2">Ka4C1</strain>
    </source>
</reference>
<dbReference type="Proteomes" id="UP000582659">
    <property type="component" value="Unassembled WGS sequence"/>
</dbReference>
<gene>
    <name evidence="2" type="ORF">BXYJ_LOCUS10769</name>
</gene>
<dbReference type="AlphaFoldDB" id="A0A1I7SDL1"/>
<dbReference type="EMBL" id="CAJFCV020000005">
    <property type="protein sequence ID" value="CAG9120835.1"/>
    <property type="molecule type" value="Genomic_DNA"/>
</dbReference>
<proteinExistence type="predicted"/>
<dbReference type="Proteomes" id="UP000659654">
    <property type="component" value="Unassembled WGS sequence"/>
</dbReference>
<sequence>MMTFGFLLLLLPLCYGGYLSSDDILRNVKKAHPDRTYVKLSGDDFLTYAAIAIVGNENGPINELKLNRSTSFADASIHHNETFEAEEHYLIFPQHNYDEFFHKTFQLSPSGRYRKVDFEHSYYFIRCQTMVSMTPQLRERVFGLHNYISINQTHAVNIIDADDCNVTDFNQATKTFKYDDISSDFSKQIRDTYELCWDPKNPDKYCVQDKYANELVLVPRKLPIYHTLNATVYAECCGGTWKCDKYGSRCSNFIYDHITGVDYYFDDQSDWTIDSFKRPLFLIAEITNSTKFHTVTRKNYKTSTTTTTTTPAPKSAPPQPSGNCCGRFSFFFEAIFG</sequence>
<dbReference type="EMBL" id="CAJFDI010000005">
    <property type="protein sequence ID" value="CAD5230002.1"/>
    <property type="molecule type" value="Genomic_DNA"/>
</dbReference>
<dbReference type="WBParaSite" id="BXY_1111700.1">
    <property type="protein sequence ID" value="BXY_1111700.1"/>
    <property type="gene ID" value="BXY_1111700"/>
</dbReference>
<name>A0A1I7SDL1_BURXY</name>
<reference evidence="5" key="1">
    <citation type="submission" date="2016-11" db="UniProtKB">
        <authorList>
            <consortium name="WormBaseParasite"/>
        </authorList>
    </citation>
    <scope>IDENTIFICATION</scope>
</reference>
<keyword evidence="1" id="KW-0732">Signal</keyword>
<feature type="chain" id="PRO_5035399820" evidence="1">
    <location>
        <begin position="17"/>
        <end position="337"/>
    </location>
</feature>
<dbReference type="Proteomes" id="UP000095284">
    <property type="component" value="Unplaced"/>
</dbReference>
<accession>A0A1I7SDL1</accession>
<keyword evidence="4" id="KW-1185">Reference proteome</keyword>
<evidence type="ECO:0000313" key="2">
    <source>
        <dbReference type="EMBL" id="CAD5230002.1"/>
    </source>
</evidence>
<feature type="signal peptide" evidence="1">
    <location>
        <begin position="1"/>
        <end position="16"/>
    </location>
</feature>
<evidence type="ECO:0000313" key="5">
    <source>
        <dbReference type="WBParaSite" id="BXY_1111700.1"/>
    </source>
</evidence>
<protein>
    <submittedName>
        <fullName evidence="2">(pine wood nematode) hypothetical protein</fullName>
    </submittedName>
</protein>